<protein>
    <recommendedName>
        <fullName evidence="8">Protein kinase domain-containing protein</fullName>
    </recommendedName>
</protein>
<organism evidence="9 10">
    <name type="scientific">Planctobacterium marinum</name>
    <dbReference type="NCBI Taxonomy" id="1631968"/>
    <lineage>
        <taxon>Bacteria</taxon>
        <taxon>Pseudomonadati</taxon>
        <taxon>Pseudomonadota</taxon>
        <taxon>Gammaproteobacteria</taxon>
        <taxon>Alteromonadales</taxon>
        <taxon>Alteromonadaceae</taxon>
        <taxon>Planctobacterium</taxon>
    </lineage>
</organism>
<accession>A0AA48HMS6</accession>
<dbReference type="SMART" id="SM00220">
    <property type="entry name" value="S_TKc"/>
    <property type="match status" value="1"/>
</dbReference>
<dbReference type="SUPFAM" id="SSF56112">
    <property type="entry name" value="Protein kinase-like (PK-like)"/>
    <property type="match status" value="1"/>
</dbReference>
<keyword evidence="7" id="KW-0812">Transmembrane</keyword>
<dbReference type="KEGG" id="pmaw:MACH26_19030"/>
<evidence type="ECO:0000256" key="4">
    <source>
        <dbReference type="ARBA" id="ARBA00022840"/>
    </source>
</evidence>
<feature type="transmembrane region" description="Helical" evidence="7">
    <location>
        <begin position="510"/>
        <end position="531"/>
    </location>
</feature>
<evidence type="ECO:0000313" key="9">
    <source>
        <dbReference type="EMBL" id="BDX06382.1"/>
    </source>
</evidence>
<feature type="region of interest" description="Disordered" evidence="6">
    <location>
        <begin position="413"/>
        <end position="488"/>
    </location>
</feature>
<evidence type="ECO:0000256" key="5">
    <source>
        <dbReference type="PROSITE-ProRule" id="PRU10141"/>
    </source>
</evidence>
<reference evidence="9" key="1">
    <citation type="submission" date="2023-01" db="EMBL/GenBank/DDBJ databases">
        <title>Complete genome sequence of Planctobacterium marinum strain Dej080120_11.</title>
        <authorList>
            <person name="Ueki S."/>
            <person name="Maruyama F."/>
        </authorList>
    </citation>
    <scope>NUCLEOTIDE SEQUENCE</scope>
    <source>
        <strain evidence="9">Dej080120_11</strain>
    </source>
</reference>
<evidence type="ECO:0000259" key="8">
    <source>
        <dbReference type="PROSITE" id="PS50011"/>
    </source>
</evidence>
<feature type="binding site" evidence="5">
    <location>
        <position position="36"/>
    </location>
    <ligand>
        <name>ATP</name>
        <dbReference type="ChEBI" id="CHEBI:30616"/>
    </ligand>
</feature>
<dbReference type="Pfam" id="PF00069">
    <property type="entry name" value="Pkinase"/>
    <property type="match status" value="1"/>
</dbReference>
<dbReference type="PROSITE" id="PS00107">
    <property type="entry name" value="PROTEIN_KINASE_ATP"/>
    <property type="match status" value="1"/>
</dbReference>
<dbReference type="AlphaFoldDB" id="A0AA48HMS6"/>
<evidence type="ECO:0000313" key="10">
    <source>
        <dbReference type="Proteomes" id="UP001333710"/>
    </source>
</evidence>
<keyword evidence="7" id="KW-1133">Transmembrane helix</keyword>
<dbReference type="InterPro" id="IPR000719">
    <property type="entry name" value="Prot_kinase_dom"/>
</dbReference>
<proteinExistence type="predicted"/>
<dbReference type="RefSeq" id="WP_338292401.1">
    <property type="nucleotide sequence ID" value="NZ_AP027272.1"/>
</dbReference>
<dbReference type="CDD" id="cd14014">
    <property type="entry name" value="STKc_PknB_like"/>
    <property type="match status" value="1"/>
</dbReference>
<dbReference type="Gene3D" id="1.10.510.10">
    <property type="entry name" value="Transferase(Phosphotransferase) domain 1"/>
    <property type="match status" value="1"/>
</dbReference>
<evidence type="ECO:0000256" key="6">
    <source>
        <dbReference type="SAM" id="MobiDB-lite"/>
    </source>
</evidence>
<feature type="compositionally biased region" description="Polar residues" evidence="6">
    <location>
        <begin position="426"/>
        <end position="466"/>
    </location>
</feature>
<sequence length="535" mass="59096">MEQIGKYKVIKLLGQGGFGAVYLAEAPITNAQVAIKVFQVKDDNLAGIATSASQDASTVLKERFLSEARTLEKLSHNPYIVSIRDYDELDDGTPYYVMPYLPTSLEQEIGKDAFTRGKLEETPKELHPRKLASARALEILKQILEGMSAVHEAGLIHRDIKPANVLFDAQGNVQICDFGIAKLPDAEFSQSGVGMGSRNYMSPEQRESAKHVSEASDVYSIGVLAYRMLTGQLPVGRFQDAIHFAPEIGEQMNDLLNQAISQQERKRPKDAGAFLLQLNQALKFTGKAIDEEDGSTGTWVGGEADIKAELKPLKTKIEQVLLNTGEIPDSERFAIEAMAAVFGISGDELSRFISIIEQQLESDLTPLRNWLAFVDVQAKKHRGSLDEQAISALLMAGQTLTKKEETLREHISSACARHKDDRVKLPQNNKKSPVANQTQTKPVKQPATEKQISTNSQFKSSQRPTFSSSNKTTVSKKSTAPRVPIQSKVSEKEKQKAYAYAVKQSSSNDFLTLLKLLFGGAWIIFIIVVFVEKIL</sequence>
<name>A0AA48HMS6_9ALTE</name>
<keyword evidence="10" id="KW-1185">Reference proteome</keyword>
<keyword evidence="2 5" id="KW-0547">Nucleotide-binding</keyword>
<gene>
    <name evidence="9" type="ORF">MACH26_19030</name>
</gene>
<evidence type="ECO:0000256" key="7">
    <source>
        <dbReference type="SAM" id="Phobius"/>
    </source>
</evidence>
<keyword evidence="7" id="KW-0472">Membrane</keyword>
<dbReference type="InterPro" id="IPR008271">
    <property type="entry name" value="Ser/Thr_kinase_AS"/>
</dbReference>
<dbReference type="EMBL" id="AP027272">
    <property type="protein sequence ID" value="BDX06382.1"/>
    <property type="molecule type" value="Genomic_DNA"/>
</dbReference>
<dbReference type="PROSITE" id="PS50011">
    <property type="entry name" value="PROTEIN_KINASE_DOM"/>
    <property type="match status" value="1"/>
</dbReference>
<feature type="domain" description="Protein kinase" evidence="8">
    <location>
        <begin position="7"/>
        <end position="353"/>
    </location>
</feature>
<evidence type="ECO:0000256" key="2">
    <source>
        <dbReference type="ARBA" id="ARBA00022741"/>
    </source>
</evidence>
<feature type="compositionally biased region" description="Basic and acidic residues" evidence="6">
    <location>
        <begin position="413"/>
        <end position="424"/>
    </location>
</feature>
<dbReference type="GO" id="GO:0004674">
    <property type="term" value="F:protein serine/threonine kinase activity"/>
    <property type="evidence" value="ECO:0007669"/>
    <property type="project" value="TreeGrafter"/>
</dbReference>
<dbReference type="PANTHER" id="PTHR43289">
    <property type="entry name" value="MITOGEN-ACTIVATED PROTEIN KINASE KINASE KINASE 20-RELATED"/>
    <property type="match status" value="1"/>
</dbReference>
<evidence type="ECO:0000256" key="1">
    <source>
        <dbReference type="ARBA" id="ARBA00022679"/>
    </source>
</evidence>
<dbReference type="PROSITE" id="PS00108">
    <property type="entry name" value="PROTEIN_KINASE_ST"/>
    <property type="match status" value="1"/>
</dbReference>
<keyword evidence="1" id="KW-0808">Transferase</keyword>
<dbReference type="InterPro" id="IPR017441">
    <property type="entry name" value="Protein_kinase_ATP_BS"/>
</dbReference>
<keyword evidence="3" id="KW-0418">Kinase</keyword>
<dbReference type="Proteomes" id="UP001333710">
    <property type="component" value="Chromosome"/>
</dbReference>
<dbReference type="PANTHER" id="PTHR43289:SF34">
    <property type="entry name" value="SERINE_THREONINE-PROTEIN KINASE YBDM-RELATED"/>
    <property type="match status" value="1"/>
</dbReference>
<evidence type="ECO:0000256" key="3">
    <source>
        <dbReference type="ARBA" id="ARBA00022777"/>
    </source>
</evidence>
<keyword evidence="4 5" id="KW-0067">ATP-binding</keyword>
<dbReference type="InterPro" id="IPR011009">
    <property type="entry name" value="Kinase-like_dom_sf"/>
</dbReference>
<dbReference type="Gene3D" id="3.30.200.20">
    <property type="entry name" value="Phosphorylase Kinase, domain 1"/>
    <property type="match status" value="1"/>
</dbReference>
<feature type="compositionally biased region" description="Low complexity" evidence="6">
    <location>
        <begin position="467"/>
        <end position="478"/>
    </location>
</feature>
<dbReference type="GO" id="GO:0005524">
    <property type="term" value="F:ATP binding"/>
    <property type="evidence" value="ECO:0007669"/>
    <property type="project" value="UniProtKB-UniRule"/>
</dbReference>